<dbReference type="Pfam" id="PF02752">
    <property type="entry name" value="Arrestin_C"/>
    <property type="match status" value="1"/>
</dbReference>
<keyword evidence="6" id="KW-1185">Reference proteome</keyword>
<dbReference type="InterPro" id="IPR014752">
    <property type="entry name" value="Arrestin-like_C"/>
</dbReference>
<feature type="compositionally biased region" description="Polar residues" evidence="3">
    <location>
        <begin position="852"/>
        <end position="865"/>
    </location>
</feature>
<comment type="caution">
    <text evidence="5">The sequence shown here is derived from an EMBL/GenBank/DDBJ whole genome shotgun (WGS) entry which is preliminary data.</text>
</comment>
<dbReference type="GO" id="GO:0005886">
    <property type="term" value="C:plasma membrane"/>
    <property type="evidence" value="ECO:0007669"/>
    <property type="project" value="TreeGrafter"/>
</dbReference>
<reference evidence="5 6" key="1">
    <citation type="submission" date="2020-03" db="EMBL/GenBank/DDBJ databases">
        <title>Draft Genome Sequence of Cudoniella acicularis.</title>
        <authorList>
            <person name="Buettner E."/>
            <person name="Kellner H."/>
        </authorList>
    </citation>
    <scope>NUCLEOTIDE SEQUENCE [LARGE SCALE GENOMIC DNA]</scope>
    <source>
        <strain evidence="5 6">DSM 108380</strain>
    </source>
</reference>
<evidence type="ECO:0000259" key="4">
    <source>
        <dbReference type="SMART" id="SM01017"/>
    </source>
</evidence>
<dbReference type="InterPro" id="IPR040453">
    <property type="entry name" value="Mnd1_HTH"/>
</dbReference>
<dbReference type="Pfam" id="PF03962">
    <property type="entry name" value="Mnd1"/>
    <property type="match status" value="1"/>
</dbReference>
<gene>
    <name evidence="5" type="ORF">G7Y89_g12552</name>
</gene>
<feature type="region of interest" description="Disordered" evidence="3">
    <location>
        <begin position="1"/>
        <end position="32"/>
    </location>
</feature>
<dbReference type="PANTHER" id="PTHR11188:SF161">
    <property type="entry name" value="PH-RESPONSE REGULATOR PROTEIN PALF_RIM8"/>
    <property type="match status" value="1"/>
</dbReference>
<feature type="compositionally biased region" description="Polar residues" evidence="3">
    <location>
        <begin position="816"/>
        <end position="827"/>
    </location>
</feature>
<evidence type="ECO:0000256" key="3">
    <source>
        <dbReference type="SAM" id="MobiDB-lite"/>
    </source>
</evidence>
<dbReference type="GO" id="GO:0005829">
    <property type="term" value="C:cytosol"/>
    <property type="evidence" value="ECO:0007669"/>
    <property type="project" value="TreeGrafter"/>
</dbReference>
<evidence type="ECO:0000313" key="6">
    <source>
        <dbReference type="Proteomes" id="UP000566819"/>
    </source>
</evidence>
<feature type="compositionally biased region" description="Basic and acidic residues" evidence="3">
    <location>
        <begin position="1236"/>
        <end position="1249"/>
    </location>
</feature>
<feature type="region of interest" description="Disordered" evidence="3">
    <location>
        <begin position="800"/>
        <end position="907"/>
    </location>
</feature>
<protein>
    <recommendedName>
        <fullName evidence="4">Arrestin C-terminal-like domain-containing protein</fullName>
    </recommendedName>
</protein>
<feature type="compositionally biased region" description="Basic and acidic residues" evidence="3">
    <location>
        <begin position="1127"/>
        <end position="1141"/>
    </location>
</feature>
<feature type="compositionally biased region" description="Basic and acidic residues" evidence="3">
    <location>
        <begin position="1339"/>
        <end position="1351"/>
    </location>
</feature>
<dbReference type="Pfam" id="PF15892">
    <property type="entry name" value="BNR_4"/>
    <property type="match status" value="1"/>
</dbReference>
<organism evidence="5 6">
    <name type="scientific">Cudoniella acicularis</name>
    <dbReference type="NCBI Taxonomy" id="354080"/>
    <lineage>
        <taxon>Eukaryota</taxon>
        <taxon>Fungi</taxon>
        <taxon>Dikarya</taxon>
        <taxon>Ascomycota</taxon>
        <taxon>Pezizomycotina</taxon>
        <taxon>Leotiomycetes</taxon>
        <taxon>Helotiales</taxon>
        <taxon>Tricladiaceae</taxon>
        <taxon>Cudoniella</taxon>
    </lineage>
</organism>
<dbReference type="Gene3D" id="2.60.40.640">
    <property type="match status" value="1"/>
</dbReference>
<feature type="coiled-coil region" evidence="2">
    <location>
        <begin position="473"/>
        <end position="524"/>
    </location>
</feature>
<feature type="domain" description="Arrestin C-terminal-like" evidence="4">
    <location>
        <begin position="908"/>
        <end position="1070"/>
    </location>
</feature>
<dbReference type="OrthoDB" id="9978204at2759"/>
<feature type="compositionally biased region" description="Polar residues" evidence="3">
    <location>
        <begin position="891"/>
        <end position="907"/>
    </location>
</feature>
<feature type="compositionally biased region" description="Basic and acidic residues" evidence="3">
    <location>
        <begin position="1390"/>
        <end position="1399"/>
    </location>
</feature>
<dbReference type="InterPro" id="IPR011021">
    <property type="entry name" value="Arrestin-like_N"/>
</dbReference>
<evidence type="ECO:0000256" key="2">
    <source>
        <dbReference type="SAM" id="Coils"/>
    </source>
</evidence>
<sequence length="1414" mass="156465">MRFRISKSGKSAETSHESWSTSEFTDTEDFLPGLPHNEAMNELMKEVTYPRFVNIDKDLLLTYRIGQAGQGSDVLFKYSSNTHEYTFLGQHLTGVSNSPYINGIDYRMARLHISWCYRNFVVFPESASLDAHKQQAGPNGPENNHDLNYAFSEDCGKTWRASDGRNLAIVGDPPKEGSSNSIMPEAAGVRVFEIPMGSGILNQEAQATDWDGGFWALNREKINNEERWIVYYRGISGNWTKKVVSSVSAPSETGPRGSMCVDKKSNVYVVLAGNFDDSLSIMQARKDQGYQTFETIWSGNGYDGEPLVDIQRLEESDILLYTGFSRVDLNSTNGAKEYLSRSLAKQRFHFQAASERRAGKSPGNLPNVCTMAPKNLPPAAKQAKILDWFRESMSVYTLKELEKGLPSVASINQMQVKDYLQALQDENLIRVEKIGSGNWYWYFMSDAKKTKENMLNGLKADESKLTSSITDTERHMEEEIAKREEDEEMLEDNGMDRKALLEVHEKLIQEMEKLDNDLACYSDNDPAEIMRKLEETKKLKDSAIRWTDNIEAMESFIANLMGDRARAAELLQSTCGDEYVTGGIYAKVFKVFANLRLDSGVEVQHMTSGFFKRFRDLGLGIIPPPSTCNAMCANATPTPTASTSPFAPTGRSLLSRLTSPLKSRSRNLSDFHIRPDEPHRRYSPGDLVKGAVILEVVKPVRLTHLIVCLHGFVRVFKHPNDANEPLPHDTAKAVVGDPKKSQYFGNGHASLFQDEETLCGEGRLEPGVYEFNFELEFPSKGLPTSIDLLNLEQYLWSLSPGGRRGKKTARSKENGTQEANDPSSGSEVNRAPGSPLPDESASQCGSLDHTANPRSPTHSDVQSVHSAATSADSTISSSTGLSFRLGPVPSSAKSARDSQGTGSKVSLSEKTITATIELLKSGCLAGDILPLKISIKHTKPIKSMHGIIITLYRQGRIDSAPPLSLFTNIKGKAAERLKHEEYYPKSKTGLGGLSLMSAGSSSVFRKDLAQTFAPILVDPHSLTAEISASVRVPEDVFPTISGVPGEMISFKYLVEVVVDLGGKLAGQQRHVPRVGTTSNYGNSNGVRSDANMLAAWGGNIVDTDHIRREKSVVACLFEVVVGSTDSARRRGRGNDSVKRQINDFPLDSPVSPVTGHERSLEEGFAGGLEEQPNLENLNPYPYPYPYPEHPYEEEYFEYYPPTDYDYSDSYYPEPYMRPAQAQLPVPPPHVSNDEGVSEKERLRRAEERLLPSQPPPDNQDEDASSSRTPFAPTAPTACSVHPVELLDDLYDADNDIPQAGPSSPPPLNTQISSDPIMAPSAPLLEDFNSINSNTTATAIDDKQELERRRLQAEASAPLDFSHDEDDNAGEGSSRPQFEPSAPILTEEDEYGQHYERNGDRGPASYRDTLPRYER</sequence>
<dbReference type="GO" id="GO:0070086">
    <property type="term" value="P:ubiquitin-dependent endocytosis"/>
    <property type="evidence" value="ECO:0007669"/>
    <property type="project" value="TreeGrafter"/>
</dbReference>
<feature type="compositionally biased region" description="Low complexity" evidence="3">
    <location>
        <begin position="866"/>
        <end position="879"/>
    </location>
</feature>
<dbReference type="GO" id="GO:0030674">
    <property type="term" value="F:protein-macromolecule adaptor activity"/>
    <property type="evidence" value="ECO:0007669"/>
    <property type="project" value="TreeGrafter"/>
</dbReference>
<proteinExistence type="inferred from homology"/>
<dbReference type="SMART" id="SM01017">
    <property type="entry name" value="Arrestin_C"/>
    <property type="match status" value="1"/>
</dbReference>
<dbReference type="Proteomes" id="UP000566819">
    <property type="component" value="Unassembled WGS sequence"/>
</dbReference>
<feature type="compositionally biased region" description="Polar residues" evidence="3">
    <location>
        <begin position="8"/>
        <end position="24"/>
    </location>
</feature>
<dbReference type="InterPro" id="IPR011022">
    <property type="entry name" value="Arrestin_C-like"/>
</dbReference>
<dbReference type="PANTHER" id="PTHR11188">
    <property type="entry name" value="ARRESTIN DOMAIN CONTAINING PROTEIN"/>
    <property type="match status" value="1"/>
</dbReference>
<feature type="region of interest" description="Disordered" evidence="3">
    <location>
        <begin position="1292"/>
        <end position="1320"/>
    </location>
</feature>
<feature type="region of interest" description="Disordered" evidence="3">
    <location>
        <begin position="1337"/>
        <end position="1414"/>
    </location>
</feature>
<comment type="similarity">
    <text evidence="1">Belongs to the arrestin family. PalF/RIM8 subfamily.</text>
</comment>
<dbReference type="InterPro" id="IPR050357">
    <property type="entry name" value="Arrestin_domain-protein"/>
</dbReference>
<feature type="region of interest" description="Disordered" evidence="3">
    <location>
        <begin position="1127"/>
        <end position="1160"/>
    </location>
</feature>
<name>A0A8H4RCD3_9HELO</name>
<accession>A0A8H4RCD3</accession>
<evidence type="ECO:0000313" key="5">
    <source>
        <dbReference type="EMBL" id="KAF4625612.1"/>
    </source>
</evidence>
<feature type="region of interest" description="Disordered" evidence="3">
    <location>
        <begin position="1207"/>
        <end position="1277"/>
    </location>
</feature>
<dbReference type="EMBL" id="JAAMPI010001334">
    <property type="protein sequence ID" value="KAF4625612.1"/>
    <property type="molecule type" value="Genomic_DNA"/>
</dbReference>
<dbReference type="Pfam" id="PF00339">
    <property type="entry name" value="Arrestin_N"/>
    <property type="match status" value="1"/>
</dbReference>
<evidence type="ECO:0000256" key="1">
    <source>
        <dbReference type="ARBA" id="ARBA00037950"/>
    </source>
</evidence>
<keyword evidence="2" id="KW-0175">Coiled coil</keyword>
<dbReference type="GO" id="GO:0031625">
    <property type="term" value="F:ubiquitin protein ligase binding"/>
    <property type="evidence" value="ECO:0007669"/>
    <property type="project" value="TreeGrafter"/>
</dbReference>